<dbReference type="EC" id="4.6.1.17" evidence="1"/>
<dbReference type="NCBIfam" id="NF006870">
    <property type="entry name" value="PRK09364.1"/>
    <property type="match status" value="1"/>
</dbReference>
<dbReference type="PROSITE" id="PS51340">
    <property type="entry name" value="MOSC"/>
    <property type="match status" value="1"/>
</dbReference>
<evidence type="ECO:0000256" key="1">
    <source>
        <dbReference type="HAMAP-Rule" id="MF_01224"/>
    </source>
</evidence>
<keyword evidence="1 3" id="KW-0456">Lyase</keyword>
<dbReference type="HAMAP" id="MF_01224_B">
    <property type="entry name" value="MoaC_B"/>
    <property type="match status" value="1"/>
</dbReference>
<comment type="caution">
    <text evidence="3">The sequence shown here is derived from an EMBL/GenBank/DDBJ whole genome shotgun (WGS) entry which is preliminary data.</text>
</comment>
<feature type="active site" evidence="1">
    <location>
        <position position="125"/>
    </location>
</feature>
<dbReference type="NCBIfam" id="TIGR00581">
    <property type="entry name" value="moaC"/>
    <property type="match status" value="1"/>
</dbReference>
<feature type="domain" description="MOSC" evidence="2">
    <location>
        <begin position="175"/>
        <end position="300"/>
    </location>
</feature>
<name>A0ABS6E7A1_9FIRM</name>
<comment type="catalytic activity">
    <reaction evidence="1">
        <text>(8S)-3',8-cyclo-7,8-dihydroguanosine 5'-triphosphate = cyclic pyranopterin phosphate + diphosphate</text>
        <dbReference type="Rhea" id="RHEA:49580"/>
        <dbReference type="ChEBI" id="CHEBI:33019"/>
        <dbReference type="ChEBI" id="CHEBI:59648"/>
        <dbReference type="ChEBI" id="CHEBI:131766"/>
        <dbReference type="EC" id="4.6.1.17"/>
    </reaction>
</comment>
<organism evidence="3 4">
    <name type="scientific">Tissierella simiarum</name>
    <dbReference type="NCBI Taxonomy" id="2841534"/>
    <lineage>
        <taxon>Bacteria</taxon>
        <taxon>Bacillati</taxon>
        <taxon>Bacillota</taxon>
        <taxon>Tissierellia</taxon>
        <taxon>Tissierellales</taxon>
        <taxon>Tissierellaceae</taxon>
        <taxon>Tissierella</taxon>
    </lineage>
</organism>
<accession>A0ABS6E7A1</accession>
<keyword evidence="1" id="KW-0501">Molybdenum cofactor biosynthesis</keyword>
<dbReference type="Pfam" id="PF03473">
    <property type="entry name" value="MOSC"/>
    <property type="match status" value="1"/>
</dbReference>
<dbReference type="InterPro" id="IPR047594">
    <property type="entry name" value="MoaC_bact/euk"/>
</dbReference>
<dbReference type="PANTHER" id="PTHR36930">
    <property type="entry name" value="METAL-SULFUR CLUSTER BIOSYNTHESIS PROTEINS YUAD-RELATED"/>
    <property type="match status" value="1"/>
</dbReference>
<reference evidence="3 4" key="1">
    <citation type="submission" date="2021-06" db="EMBL/GenBank/DDBJ databases">
        <authorList>
            <person name="Sun Q."/>
            <person name="Li D."/>
        </authorList>
    </citation>
    <scope>NUCLEOTIDE SEQUENCE [LARGE SCALE GENOMIC DNA]</scope>
    <source>
        <strain evidence="3 4">MSJ-40</strain>
    </source>
</reference>
<protein>
    <recommendedName>
        <fullName evidence="1">Cyclic pyranopterin monophosphate synthase</fullName>
        <ecNumber evidence="1">4.6.1.17</ecNumber>
    </recommendedName>
    <alternativeName>
        <fullName evidence="1">Molybdenum cofactor biosynthesis protein C</fullName>
    </alternativeName>
</protein>
<evidence type="ECO:0000313" key="4">
    <source>
        <dbReference type="Proteomes" id="UP000749471"/>
    </source>
</evidence>
<dbReference type="InterPro" id="IPR052716">
    <property type="entry name" value="MOSC_domain"/>
</dbReference>
<dbReference type="InterPro" id="IPR023045">
    <property type="entry name" value="MoaC"/>
</dbReference>
<dbReference type="InterPro" id="IPR005302">
    <property type="entry name" value="MoCF_Sase_C"/>
</dbReference>
<dbReference type="Proteomes" id="UP000749471">
    <property type="component" value="Unassembled WGS sequence"/>
</dbReference>
<comment type="pathway">
    <text evidence="1">Cofactor biosynthesis; molybdopterin biosynthesis.</text>
</comment>
<evidence type="ECO:0000259" key="2">
    <source>
        <dbReference type="PROSITE" id="PS51340"/>
    </source>
</evidence>
<feature type="binding site" evidence="1">
    <location>
        <begin position="74"/>
        <end position="76"/>
    </location>
    <ligand>
        <name>substrate</name>
    </ligand>
</feature>
<dbReference type="GO" id="GO:0061799">
    <property type="term" value="F:cyclic pyranopterin monophosphate synthase activity"/>
    <property type="evidence" value="ECO:0007669"/>
    <property type="project" value="UniProtKB-EC"/>
</dbReference>
<gene>
    <name evidence="1 3" type="primary">moaC</name>
    <name evidence="3" type="ORF">KQI42_12235</name>
</gene>
<dbReference type="PANTHER" id="PTHR36930:SF1">
    <property type="entry name" value="MOSC DOMAIN-CONTAINING PROTEIN"/>
    <property type="match status" value="1"/>
</dbReference>
<dbReference type="Pfam" id="PF01967">
    <property type="entry name" value="MoaC"/>
    <property type="match status" value="1"/>
</dbReference>
<dbReference type="CDD" id="cd01420">
    <property type="entry name" value="MoaC_PE"/>
    <property type="match status" value="1"/>
</dbReference>
<comment type="function">
    <text evidence="1">Catalyzes the conversion of (8S)-3',8-cyclo-7,8-dihydroguanosine 5'-triphosphate to cyclic pyranopterin monophosphate (cPMP).</text>
</comment>
<keyword evidence="4" id="KW-1185">Reference proteome</keyword>
<dbReference type="InterPro" id="IPR002820">
    <property type="entry name" value="Mopterin_CF_biosynth-C_dom"/>
</dbReference>
<feature type="binding site" evidence="1">
    <location>
        <begin position="110"/>
        <end position="111"/>
    </location>
    <ligand>
        <name>substrate</name>
    </ligand>
</feature>
<comment type="similarity">
    <text evidence="1">Belongs to the MoaC family.</text>
</comment>
<proteinExistence type="inferred from homology"/>
<sequence length="300" mass="32813">MEFTHFNESGRAHMVEVGEKEDTKRTAIAKGKIKMRKETIEKIRSGVIEKGDVLSVAQIGGIMGAKKTSELIPMCHNLFLTGADIRFNILEDAIEVESEVKTIGKTGVEMEALTAVSIACLTIYDMCKAVDKDMVIEDIMLIKKTGGKSGDYVRENLKGKVLSINISKEKGVIKEPIKEGLFIEDFGLKGDAHSGKWHRQVSLLGIESFDKMENQGIEGLEPGVFAENITTEGIILYELPIGTKLIIGETIQEVTQIGKECHTGCAISQKVGKCVMPKEGIFTKVLKGGVVREGDTIEVI</sequence>
<comment type="subunit">
    <text evidence="1">Homohexamer; trimer of dimers.</text>
</comment>
<evidence type="ECO:0000313" key="3">
    <source>
        <dbReference type="EMBL" id="MBU5438787.1"/>
    </source>
</evidence>
<dbReference type="EMBL" id="JAHLPM010000010">
    <property type="protein sequence ID" value="MBU5438787.1"/>
    <property type="molecule type" value="Genomic_DNA"/>
</dbReference>